<feature type="region of interest" description="Disordered" evidence="5">
    <location>
        <begin position="1"/>
        <end position="133"/>
    </location>
</feature>
<evidence type="ECO:0000259" key="6">
    <source>
        <dbReference type="SMART" id="SM00827"/>
    </source>
</evidence>
<proteinExistence type="predicted"/>
<feature type="compositionally biased region" description="Polar residues" evidence="5">
    <location>
        <begin position="51"/>
        <end position="70"/>
    </location>
</feature>
<organism evidence="7 8">
    <name type="scientific">Sporidiobolus salmonicolor</name>
    <name type="common">Yeast-like fungus</name>
    <name type="synonym">Sporobolomyces salmonicolor</name>
    <dbReference type="NCBI Taxonomy" id="5005"/>
    <lineage>
        <taxon>Eukaryota</taxon>
        <taxon>Fungi</taxon>
        <taxon>Dikarya</taxon>
        <taxon>Basidiomycota</taxon>
        <taxon>Pucciniomycotina</taxon>
        <taxon>Microbotryomycetes</taxon>
        <taxon>Sporidiobolales</taxon>
        <taxon>Sporidiobolaceae</taxon>
        <taxon>Sporobolomyces</taxon>
    </lineage>
</organism>
<dbReference type="SUPFAM" id="SSF52151">
    <property type="entry name" value="FabD/lysophospholipase-like"/>
    <property type="match status" value="1"/>
</dbReference>
<reference evidence="8" key="1">
    <citation type="submission" date="2015-02" db="EMBL/GenBank/DDBJ databases">
        <authorList>
            <person name="Gon?alves P."/>
        </authorList>
    </citation>
    <scope>NUCLEOTIDE SEQUENCE [LARGE SCALE GENOMIC DNA]</scope>
</reference>
<dbReference type="InterPro" id="IPR016036">
    <property type="entry name" value="Malonyl_transacylase_ACP-bd"/>
</dbReference>
<dbReference type="EMBL" id="CENE01000021">
    <property type="protein sequence ID" value="CEQ42108.1"/>
    <property type="molecule type" value="Genomic_DNA"/>
</dbReference>
<accession>A0A0D6EQH9</accession>
<evidence type="ECO:0000313" key="7">
    <source>
        <dbReference type="EMBL" id="CEQ42108.1"/>
    </source>
</evidence>
<dbReference type="PROSITE" id="PS51257">
    <property type="entry name" value="PROKAR_LIPOPROTEIN"/>
    <property type="match status" value="1"/>
</dbReference>
<dbReference type="SMART" id="SM00827">
    <property type="entry name" value="PKS_AT"/>
    <property type="match status" value="1"/>
</dbReference>
<dbReference type="Gene3D" id="3.40.366.10">
    <property type="entry name" value="Malonyl-Coenzyme A Acyl Carrier Protein, domain 2"/>
    <property type="match status" value="1"/>
</dbReference>
<evidence type="ECO:0000256" key="4">
    <source>
        <dbReference type="ARBA" id="ARBA00048462"/>
    </source>
</evidence>
<dbReference type="Proteomes" id="UP000243876">
    <property type="component" value="Unassembled WGS sequence"/>
</dbReference>
<evidence type="ECO:0000256" key="2">
    <source>
        <dbReference type="ARBA" id="ARBA00022679"/>
    </source>
</evidence>
<dbReference type="InterPro" id="IPR001227">
    <property type="entry name" value="Ac_transferase_dom_sf"/>
</dbReference>
<evidence type="ECO:0000313" key="8">
    <source>
        <dbReference type="Proteomes" id="UP000243876"/>
    </source>
</evidence>
<feature type="domain" description="Malonyl-CoA:ACP transacylase (MAT)" evidence="6">
    <location>
        <begin position="169"/>
        <end position="537"/>
    </location>
</feature>
<comment type="catalytic activity">
    <reaction evidence="4">
        <text>holo-[ACP] + malonyl-CoA = malonyl-[ACP] + CoA</text>
        <dbReference type="Rhea" id="RHEA:41792"/>
        <dbReference type="Rhea" id="RHEA-COMP:9623"/>
        <dbReference type="Rhea" id="RHEA-COMP:9685"/>
        <dbReference type="ChEBI" id="CHEBI:57287"/>
        <dbReference type="ChEBI" id="CHEBI:57384"/>
        <dbReference type="ChEBI" id="CHEBI:64479"/>
        <dbReference type="ChEBI" id="CHEBI:78449"/>
        <dbReference type="EC" id="2.3.1.39"/>
    </reaction>
</comment>
<feature type="compositionally biased region" description="Basic and acidic residues" evidence="5">
    <location>
        <begin position="76"/>
        <end position="85"/>
    </location>
</feature>
<dbReference type="PANTHER" id="PTHR42681:SF1">
    <property type="entry name" value="MALONYL-COA-ACYL CARRIER PROTEIN TRANSACYLASE, MITOCHONDRIAL"/>
    <property type="match status" value="1"/>
</dbReference>
<dbReference type="InterPro" id="IPR016035">
    <property type="entry name" value="Acyl_Trfase/lysoPLipase"/>
</dbReference>
<dbReference type="Pfam" id="PF00698">
    <property type="entry name" value="Acyl_transf_1"/>
    <property type="match status" value="1"/>
</dbReference>
<evidence type="ECO:0000256" key="3">
    <source>
        <dbReference type="ARBA" id="ARBA00023315"/>
    </source>
</evidence>
<protein>
    <recommendedName>
        <fullName evidence="1">[acyl-carrier-protein] S-malonyltransferase</fullName>
        <ecNumber evidence="1">2.3.1.39</ecNumber>
    </recommendedName>
</protein>
<dbReference type="InterPro" id="IPR014043">
    <property type="entry name" value="Acyl_transferase_dom"/>
</dbReference>
<keyword evidence="8" id="KW-1185">Reference proteome</keyword>
<dbReference type="Gene3D" id="3.30.70.250">
    <property type="entry name" value="Malonyl-CoA ACP transacylase, ACP-binding"/>
    <property type="match status" value="1"/>
</dbReference>
<feature type="non-terminal residue" evidence="7">
    <location>
        <position position="1"/>
    </location>
</feature>
<dbReference type="PRINTS" id="PR01483">
    <property type="entry name" value="FASYNTHASE"/>
</dbReference>
<gene>
    <name evidence="7" type="primary">SPOSA6832_03883</name>
</gene>
<dbReference type="GO" id="GO:0004312">
    <property type="term" value="F:fatty acid synthase activity"/>
    <property type="evidence" value="ECO:0007669"/>
    <property type="project" value="InterPro"/>
</dbReference>
<evidence type="ECO:0000256" key="1">
    <source>
        <dbReference type="ARBA" id="ARBA00013258"/>
    </source>
</evidence>
<feature type="compositionally biased region" description="Polar residues" evidence="5">
    <location>
        <begin position="103"/>
        <end position="116"/>
    </location>
</feature>
<feature type="compositionally biased region" description="Low complexity" evidence="5">
    <location>
        <begin position="1"/>
        <end position="35"/>
    </location>
</feature>
<dbReference type="GO" id="GO:0005739">
    <property type="term" value="C:mitochondrion"/>
    <property type="evidence" value="ECO:0007669"/>
    <property type="project" value="TreeGrafter"/>
</dbReference>
<name>A0A0D6EQH9_SPOSA</name>
<dbReference type="EC" id="2.3.1.39" evidence="1"/>
<dbReference type="PANTHER" id="PTHR42681">
    <property type="entry name" value="MALONYL-COA-ACYL CARRIER PROTEIN TRANSACYLASE, MITOCHONDRIAL"/>
    <property type="match status" value="1"/>
</dbReference>
<dbReference type="GO" id="GO:0006633">
    <property type="term" value="P:fatty acid biosynthetic process"/>
    <property type="evidence" value="ECO:0007669"/>
    <property type="project" value="InterPro"/>
</dbReference>
<dbReference type="InterPro" id="IPR003965">
    <property type="entry name" value="Fatty_acid_synthase"/>
</dbReference>
<dbReference type="GO" id="GO:0005835">
    <property type="term" value="C:fatty acid synthase complex"/>
    <property type="evidence" value="ECO:0007669"/>
    <property type="project" value="InterPro"/>
</dbReference>
<evidence type="ECO:0000256" key="5">
    <source>
        <dbReference type="SAM" id="MobiDB-lite"/>
    </source>
</evidence>
<keyword evidence="2" id="KW-0808">Transferase</keyword>
<dbReference type="AlphaFoldDB" id="A0A0D6EQH9"/>
<dbReference type="GO" id="GO:0004314">
    <property type="term" value="F:[acyl-carrier-protein] S-malonyltransferase activity"/>
    <property type="evidence" value="ECO:0007669"/>
    <property type="project" value="UniProtKB-EC"/>
</dbReference>
<keyword evidence="3" id="KW-0012">Acyltransferase</keyword>
<dbReference type="OrthoDB" id="1929172at2759"/>
<sequence length="575" mass="61193">MMRSSLSYRPSLPLPSSCSCRRQASHFPASLSSAAAPPPPPLASVYASSVTPEDSASTPATLSENPTWSDPSYLARYRDPTRHDVFSPSGRPTASHKRAFEISSDSKPSNSTAPTDNGSNGSGNGNGKGKRSRRNRLEMEALWSGGDFSPPIPLESYHAQTSKPQHALLFPGSGSQYVGMGHFLREKGKGKEVWSEAEDALAGFEEWRKGLKLDQLPGELGELGRMLDAGEAKRRTEASLQQVVFEGPQLVWARQDELTRSANAQPAILITSLAFLRTLESQLSSSIVGSSSLILGHSSGEYSAAVAAGALSLADGVRLTRLHGLLNHHALSLPSIGLSPDPDAPARLKGQMSALVLNPGHSHAELTAVIRKIRAGRPNQSGSEGTVEVASFNSSTQVVLAGSRDGILRASEVLKELEIASRAADLPVSAPFHCSFMLPAAMGIEHALTTGVRLSTPSVPLVSGLDASLIASPSSLVSNLVSQISLPVRWSTCINSLPDTHGIRRLVFLGPGQALANLARRDHKLLKEARAALRGEDGEGVKEMETEVVSVATEKDMDRLVEMWEDEAADGEEHA</sequence>
<dbReference type="InterPro" id="IPR050858">
    <property type="entry name" value="Mal-CoA-ACP_Trans/PKS_FabD"/>
</dbReference>
<dbReference type="SUPFAM" id="SSF55048">
    <property type="entry name" value="Probable ACP-binding domain of malonyl-CoA ACP transacylase"/>
    <property type="match status" value="1"/>
</dbReference>